<feature type="region of interest" description="Disordered" evidence="1">
    <location>
        <begin position="565"/>
        <end position="588"/>
    </location>
</feature>
<feature type="compositionally biased region" description="Polar residues" evidence="1">
    <location>
        <begin position="429"/>
        <end position="448"/>
    </location>
</feature>
<feature type="region of interest" description="Disordered" evidence="1">
    <location>
        <begin position="425"/>
        <end position="455"/>
    </location>
</feature>
<dbReference type="PANTHER" id="PTHR31390">
    <property type="entry name" value="EXPRESSED PROTEIN"/>
    <property type="match status" value="1"/>
</dbReference>
<feature type="compositionally biased region" description="Basic residues" evidence="1">
    <location>
        <begin position="221"/>
        <end position="230"/>
    </location>
</feature>
<evidence type="ECO:0000313" key="2">
    <source>
        <dbReference type="EMBL" id="MBA0684513.1"/>
    </source>
</evidence>
<reference evidence="2 3" key="1">
    <citation type="journal article" date="2019" name="Genome Biol. Evol.">
        <title>Insights into the evolution of the New World diploid cottons (Gossypium, subgenus Houzingenia) based on genome sequencing.</title>
        <authorList>
            <person name="Grover C.E."/>
            <person name="Arick M.A. 2nd"/>
            <person name="Thrash A."/>
            <person name="Conover J.L."/>
            <person name="Sanders W.S."/>
            <person name="Peterson D.G."/>
            <person name="Frelichowski J.E."/>
            <person name="Scheffler J.A."/>
            <person name="Scheffler B.E."/>
            <person name="Wendel J.F."/>
        </authorList>
    </citation>
    <scope>NUCLEOTIDE SEQUENCE [LARGE SCALE GENOMIC DNA]</scope>
    <source>
        <strain evidence="2">185</strain>
        <tissue evidence="2">Leaf</tissue>
    </source>
</reference>
<comment type="caution">
    <text evidence="2">The sequence shown here is derived from an EMBL/GenBank/DDBJ whole genome shotgun (WGS) entry which is preliminary data.</text>
</comment>
<dbReference type="Pfam" id="PF12043">
    <property type="entry name" value="DUF3527"/>
    <property type="match status" value="2"/>
</dbReference>
<organism evidence="2 3">
    <name type="scientific">Gossypium aridum</name>
    <name type="common">American cotton</name>
    <name type="synonym">Erioxylum aridum</name>
    <dbReference type="NCBI Taxonomy" id="34290"/>
    <lineage>
        <taxon>Eukaryota</taxon>
        <taxon>Viridiplantae</taxon>
        <taxon>Streptophyta</taxon>
        <taxon>Embryophyta</taxon>
        <taxon>Tracheophyta</taxon>
        <taxon>Spermatophyta</taxon>
        <taxon>Magnoliopsida</taxon>
        <taxon>eudicotyledons</taxon>
        <taxon>Gunneridae</taxon>
        <taxon>Pentapetalae</taxon>
        <taxon>rosids</taxon>
        <taxon>malvids</taxon>
        <taxon>Malvales</taxon>
        <taxon>Malvaceae</taxon>
        <taxon>Malvoideae</taxon>
        <taxon>Gossypium</taxon>
    </lineage>
</organism>
<feature type="compositionally biased region" description="Basic and acidic residues" evidence="1">
    <location>
        <begin position="331"/>
        <end position="342"/>
    </location>
</feature>
<evidence type="ECO:0000313" key="3">
    <source>
        <dbReference type="Proteomes" id="UP000593577"/>
    </source>
</evidence>
<accession>A0A7J8XB69</accession>
<dbReference type="PANTHER" id="PTHR31390:SF12">
    <property type="entry name" value="PUTATIVE (DUF3527)-RELATED"/>
    <property type="match status" value="1"/>
</dbReference>
<feature type="region of interest" description="Disordered" evidence="1">
    <location>
        <begin position="1"/>
        <end position="31"/>
    </location>
</feature>
<feature type="compositionally biased region" description="Basic and acidic residues" evidence="1">
    <location>
        <begin position="283"/>
        <end position="302"/>
    </location>
</feature>
<dbReference type="EMBL" id="JABFAA010000006">
    <property type="protein sequence ID" value="MBA0684513.1"/>
    <property type="molecule type" value="Genomic_DNA"/>
</dbReference>
<gene>
    <name evidence="2" type="ORF">Goari_026097</name>
</gene>
<feature type="compositionally biased region" description="Basic and acidic residues" evidence="1">
    <location>
        <begin position="232"/>
        <end position="250"/>
    </location>
</feature>
<feature type="compositionally biased region" description="Low complexity" evidence="1">
    <location>
        <begin position="169"/>
        <end position="188"/>
    </location>
</feature>
<sequence>MGFGSKSERSSNPQQSSKTGKEKVHLPHAGLRLKNNEKLNVKNGITFPYGNLPGEIVKNQIQSTLVETKPFGNCQGQHLKSKPTKEDELVRYMSNLPRYLQRVDSSDNLQEKALNVGVLDWARLEKWKYHRKHIPTITGNDVSSTSTILTSKTDTKSASFSSAVTKVASANKSKQHSSASSSPTSPRKGGIPRGAKLSTPKVRHYQDIDTASKSTLDQQKKTSKRNKSFGKIHSDVILEKGKKKEVDQKITPEMGNMSSNMRNHGVSPLPKETASVCNGGAKKRVEQRRETDVNIKDLDKKSTSNLEASLSKSRSYAAPLGPSKTLSAESNKTKNKEMEESKIDLTHQFSPGERKDVVLLPRSARGSFSEELRDGTLNEAKRNSFSYDLLQKDHFLGLCSDVPHSCPLPSGVERNPETRIMAQGLKPSSDASSRSMLNSTGNIRSQGKCSAENKIKSQDAHVETLKILEEEMAELTTKGSRTSSPNRRFSFSLSRLSRSFSFKESSAVPQMNPGYVSVKSGPVRSDSSGFLDEMNREKLNGHTRTRSSPLRRVLDPLLKSKGLNSFRSTDTVQPSKGGLNSSNPGTVNTNESFQAEKLGRSMIKALLEVATKNGLPLFRFVVNDGSNMLATTMRSLASSAKGGSDQIYVFSSVSEIKKSGSWISKGNKDKKCGYIYNIIGQMKISDSHISDLVKESVLFSVEQRQADQASAKFTPSTELAAVVIKIPGESNVQQVEDITNNGSTESLATYGCTCNFIENSSSNITTAILPGGVHSLPNKGIPSPLIDRWRFGGLCDCGGWDVGCKLHILSNQNCSCCKNSRMYQACPDPNHLELYPQGEAQQEMPIFSLVPHKNGIYAIEFSSSITALQAFFMSVTIISCRKSSGFPEFGDLPEGKLIKETMLNGSLGMDNKQTVALGTMPARYAPNPPHSPVGRNQTIHDPYRELDLGVDLFNMVNHDDFVKSCTSSIDHLYKGNNIGNSLYTIHSFNQVGFSF</sequence>
<dbReference type="AlphaFoldDB" id="A0A7J8XB69"/>
<dbReference type="Proteomes" id="UP000593577">
    <property type="component" value="Unassembled WGS sequence"/>
</dbReference>
<dbReference type="InterPro" id="IPR021916">
    <property type="entry name" value="DUF3527"/>
</dbReference>
<feature type="compositionally biased region" description="Polar residues" evidence="1">
    <location>
        <begin position="303"/>
        <end position="314"/>
    </location>
</feature>
<name>A0A7J8XB69_GOSAI</name>
<evidence type="ECO:0000256" key="1">
    <source>
        <dbReference type="SAM" id="MobiDB-lite"/>
    </source>
</evidence>
<proteinExistence type="predicted"/>
<feature type="region of interest" description="Disordered" evidence="1">
    <location>
        <begin position="169"/>
        <end position="342"/>
    </location>
</feature>
<protein>
    <submittedName>
        <fullName evidence="2">Uncharacterized protein</fullName>
    </submittedName>
</protein>
<keyword evidence="3" id="KW-1185">Reference proteome</keyword>